<reference evidence="2 3" key="2">
    <citation type="journal article" date="2008" name="Nature">
        <title>The Phaeodactylum genome reveals the evolutionary history of diatom genomes.</title>
        <authorList>
            <person name="Bowler C."/>
            <person name="Allen A.E."/>
            <person name="Badger J.H."/>
            <person name="Grimwood J."/>
            <person name="Jabbari K."/>
            <person name="Kuo A."/>
            <person name="Maheswari U."/>
            <person name="Martens C."/>
            <person name="Maumus F."/>
            <person name="Otillar R.P."/>
            <person name="Rayko E."/>
            <person name="Salamov A."/>
            <person name="Vandepoele K."/>
            <person name="Beszteri B."/>
            <person name="Gruber A."/>
            <person name="Heijde M."/>
            <person name="Katinka M."/>
            <person name="Mock T."/>
            <person name="Valentin K."/>
            <person name="Verret F."/>
            <person name="Berges J.A."/>
            <person name="Brownlee C."/>
            <person name="Cadoret J.P."/>
            <person name="Chiovitti A."/>
            <person name="Choi C.J."/>
            <person name="Coesel S."/>
            <person name="De Martino A."/>
            <person name="Detter J.C."/>
            <person name="Durkin C."/>
            <person name="Falciatore A."/>
            <person name="Fournet J."/>
            <person name="Haruta M."/>
            <person name="Huysman M.J."/>
            <person name="Jenkins B.D."/>
            <person name="Jiroutova K."/>
            <person name="Jorgensen R.E."/>
            <person name="Joubert Y."/>
            <person name="Kaplan A."/>
            <person name="Kroger N."/>
            <person name="Kroth P.G."/>
            <person name="La Roche J."/>
            <person name="Lindquist E."/>
            <person name="Lommer M."/>
            <person name="Martin-Jezequel V."/>
            <person name="Lopez P.J."/>
            <person name="Lucas S."/>
            <person name="Mangogna M."/>
            <person name="McGinnis K."/>
            <person name="Medlin L.K."/>
            <person name="Montsant A."/>
            <person name="Oudot-Le Secq M.P."/>
            <person name="Napoli C."/>
            <person name="Obornik M."/>
            <person name="Parker M.S."/>
            <person name="Petit J.L."/>
            <person name="Porcel B.M."/>
            <person name="Poulsen N."/>
            <person name="Robison M."/>
            <person name="Rychlewski L."/>
            <person name="Rynearson T.A."/>
            <person name="Schmutz J."/>
            <person name="Shapiro H."/>
            <person name="Siaut M."/>
            <person name="Stanley M."/>
            <person name="Sussman M.R."/>
            <person name="Taylor A.R."/>
            <person name="Vardi A."/>
            <person name="von Dassow P."/>
            <person name="Vyverman W."/>
            <person name="Willis A."/>
            <person name="Wyrwicz L.S."/>
            <person name="Rokhsar D.S."/>
            <person name="Weissenbach J."/>
            <person name="Armbrust E.V."/>
            <person name="Green B.R."/>
            <person name="Van de Peer Y."/>
            <person name="Grigoriev I.V."/>
        </authorList>
    </citation>
    <scope>NUCLEOTIDE SEQUENCE [LARGE SCALE GENOMIC DNA]</scope>
    <source>
        <strain evidence="2 3">CCMP1335</strain>
    </source>
</reference>
<feature type="region of interest" description="Disordered" evidence="1">
    <location>
        <begin position="1"/>
        <end position="54"/>
    </location>
</feature>
<protein>
    <submittedName>
        <fullName evidence="2">Uncharacterized protein</fullName>
    </submittedName>
</protein>
<gene>
    <name evidence="2" type="ORF">THAPSDRAFT_9667</name>
</gene>
<evidence type="ECO:0000256" key="1">
    <source>
        <dbReference type="SAM" id="MobiDB-lite"/>
    </source>
</evidence>
<evidence type="ECO:0000313" key="2">
    <source>
        <dbReference type="EMBL" id="EED88858.1"/>
    </source>
</evidence>
<accession>B8CCY4</accession>
<keyword evidence="3" id="KW-1185">Reference proteome</keyword>
<organism evidence="2 3">
    <name type="scientific">Thalassiosira pseudonana</name>
    <name type="common">Marine diatom</name>
    <name type="synonym">Cyclotella nana</name>
    <dbReference type="NCBI Taxonomy" id="35128"/>
    <lineage>
        <taxon>Eukaryota</taxon>
        <taxon>Sar</taxon>
        <taxon>Stramenopiles</taxon>
        <taxon>Ochrophyta</taxon>
        <taxon>Bacillariophyta</taxon>
        <taxon>Coscinodiscophyceae</taxon>
        <taxon>Thalassiosirophycidae</taxon>
        <taxon>Thalassiosirales</taxon>
        <taxon>Thalassiosiraceae</taxon>
        <taxon>Thalassiosira</taxon>
    </lineage>
</organism>
<dbReference type="InParanoid" id="B8CCY4"/>
<feature type="region of interest" description="Disordered" evidence="1">
    <location>
        <begin position="71"/>
        <end position="108"/>
    </location>
</feature>
<dbReference type="AlphaFoldDB" id="B8CCY4"/>
<dbReference type="KEGG" id="tps:THAPSDRAFT_9667"/>
<dbReference type="RefSeq" id="XP_002293849.1">
    <property type="nucleotide sequence ID" value="XM_002293813.1"/>
</dbReference>
<dbReference type="GeneID" id="7450815"/>
<dbReference type="HOGENOM" id="CLU_1443752_0_0_1"/>
<feature type="compositionally biased region" description="Low complexity" evidence="1">
    <location>
        <begin position="32"/>
        <end position="44"/>
    </location>
</feature>
<feature type="compositionally biased region" description="Polar residues" evidence="1">
    <location>
        <begin position="1"/>
        <end position="20"/>
    </location>
</feature>
<name>B8CCY4_THAPS</name>
<dbReference type="Proteomes" id="UP000001449">
    <property type="component" value="Chromosome 14"/>
</dbReference>
<reference evidence="2 3" key="1">
    <citation type="journal article" date="2004" name="Science">
        <title>The genome of the diatom Thalassiosira pseudonana: ecology, evolution, and metabolism.</title>
        <authorList>
            <person name="Armbrust E.V."/>
            <person name="Berges J.A."/>
            <person name="Bowler C."/>
            <person name="Green B.R."/>
            <person name="Martinez D."/>
            <person name="Putnam N.H."/>
            <person name="Zhou S."/>
            <person name="Allen A.E."/>
            <person name="Apt K.E."/>
            <person name="Bechner M."/>
            <person name="Brzezinski M.A."/>
            <person name="Chaal B.K."/>
            <person name="Chiovitti A."/>
            <person name="Davis A.K."/>
            <person name="Demarest M.S."/>
            <person name="Detter J.C."/>
            <person name="Glavina T."/>
            <person name="Goodstein D."/>
            <person name="Hadi M.Z."/>
            <person name="Hellsten U."/>
            <person name="Hildebrand M."/>
            <person name="Jenkins B.D."/>
            <person name="Jurka J."/>
            <person name="Kapitonov V.V."/>
            <person name="Kroger N."/>
            <person name="Lau W.W."/>
            <person name="Lane T.W."/>
            <person name="Larimer F.W."/>
            <person name="Lippmeier J.C."/>
            <person name="Lucas S."/>
            <person name="Medina M."/>
            <person name="Montsant A."/>
            <person name="Obornik M."/>
            <person name="Parker M.S."/>
            <person name="Palenik B."/>
            <person name="Pazour G.J."/>
            <person name="Richardson P.M."/>
            <person name="Rynearson T.A."/>
            <person name="Saito M.A."/>
            <person name="Schwartz D.C."/>
            <person name="Thamatrakoln K."/>
            <person name="Valentin K."/>
            <person name="Vardi A."/>
            <person name="Wilkerson F.P."/>
            <person name="Rokhsar D.S."/>
        </authorList>
    </citation>
    <scope>NUCLEOTIDE SEQUENCE [LARGE SCALE GENOMIC DNA]</scope>
    <source>
        <strain evidence="2 3">CCMP1335</strain>
    </source>
</reference>
<sequence>MNADQPLQRTMNADQSSSANEEAKPRKGSGGSSDSLSIPLSDIDSANECDPDQFIREAEVERAFYRRSLNHNDANANADPLGAEVSANPESLRPRDDAEEQQPFSENERKVNNCVSVSTETDFRSQCISLKQAMDKTAKSMEALVQWDKDGGLRRSYSRTMSDSRSSRILVGAFVKEVIEEDSNNDIR</sequence>
<proteinExistence type="predicted"/>
<dbReference type="PaxDb" id="35128-Thaps9667"/>
<dbReference type="EMBL" id="CM000649">
    <property type="protein sequence ID" value="EED88858.1"/>
    <property type="molecule type" value="Genomic_DNA"/>
</dbReference>
<evidence type="ECO:0000313" key="3">
    <source>
        <dbReference type="Proteomes" id="UP000001449"/>
    </source>
</evidence>